<dbReference type="Pfam" id="PF07690">
    <property type="entry name" value="MFS_1"/>
    <property type="match status" value="1"/>
</dbReference>
<evidence type="ECO:0000259" key="7">
    <source>
        <dbReference type="PROSITE" id="PS50850"/>
    </source>
</evidence>
<gene>
    <name evidence="8" type="ORF">Mia14_0397</name>
</gene>
<feature type="transmembrane region" description="Helical" evidence="6">
    <location>
        <begin position="145"/>
        <end position="164"/>
    </location>
</feature>
<evidence type="ECO:0000313" key="9">
    <source>
        <dbReference type="Proteomes" id="UP000197679"/>
    </source>
</evidence>
<dbReference type="Proteomes" id="UP000197679">
    <property type="component" value="Chromosome"/>
</dbReference>
<dbReference type="CDD" id="cd17504">
    <property type="entry name" value="MFS_MMR_MDR_like"/>
    <property type="match status" value="1"/>
</dbReference>
<feature type="transmembrane region" description="Helical" evidence="6">
    <location>
        <begin position="281"/>
        <end position="302"/>
    </location>
</feature>
<feature type="transmembrane region" description="Helical" evidence="6">
    <location>
        <begin position="20"/>
        <end position="38"/>
    </location>
</feature>
<keyword evidence="4 6" id="KW-1133">Transmembrane helix</keyword>
<proteinExistence type="predicted"/>
<evidence type="ECO:0000256" key="4">
    <source>
        <dbReference type="ARBA" id="ARBA00022989"/>
    </source>
</evidence>
<evidence type="ECO:0000313" key="8">
    <source>
        <dbReference type="EMBL" id="ASI13719.1"/>
    </source>
</evidence>
<dbReference type="InterPro" id="IPR020846">
    <property type="entry name" value="MFS_dom"/>
</dbReference>
<dbReference type="GeneID" id="33313953"/>
<feature type="transmembrane region" description="Helical" evidence="6">
    <location>
        <begin position="176"/>
        <end position="195"/>
    </location>
</feature>
<dbReference type="GO" id="GO:0016020">
    <property type="term" value="C:membrane"/>
    <property type="evidence" value="ECO:0007669"/>
    <property type="project" value="UniProtKB-SubCell"/>
</dbReference>
<feature type="transmembrane region" description="Helical" evidence="6">
    <location>
        <begin position="322"/>
        <end position="343"/>
    </location>
</feature>
<reference evidence="8 9" key="1">
    <citation type="journal article" date="2017" name="Nat. Commun.">
        <title>'ARMAN' archaea depend on association with euryarchaeal host in culture and in situ.</title>
        <authorList>
            <person name="Golyshina O."/>
            <person name="Toshchakov S."/>
            <person name="Makarova K."/>
            <person name="Gavrilov S."/>
            <person name="Korzhenkov A."/>
            <person name="La Cono V."/>
            <person name="Arcadi E."/>
            <person name="Nechitaylo T."/>
            <person name="Ferrer M."/>
            <person name="Kublanov I."/>
            <person name="Wolf Y."/>
            <person name="Yakimov M."/>
            <person name="Golyshin P."/>
            <person name="Slesarev A."/>
            <person name="Kozyavkin S."/>
        </authorList>
    </citation>
    <scope>NUCLEOTIDE SEQUENCE [LARGE SCALE GENOMIC DNA]</scope>
    <source>
        <strain evidence="8 9">Mia14</strain>
    </source>
</reference>
<dbReference type="PANTHER" id="PTHR42718">
    <property type="entry name" value="MAJOR FACILITATOR SUPERFAMILY MULTIDRUG TRANSPORTER MFSC"/>
    <property type="match status" value="1"/>
</dbReference>
<dbReference type="PANTHER" id="PTHR42718:SF9">
    <property type="entry name" value="MAJOR FACILITATOR SUPERFAMILY MULTIDRUG TRANSPORTER MFSC"/>
    <property type="match status" value="1"/>
</dbReference>
<sequence>MQDKPINDKNKVEYLSKKNIYLIIAIMAFAGILISYVETTIVLEIPILVKFFNVSYDSVSWILIAYIISSTISAALSGKIADNYGKRKVFLALALFYALAVSMGGFARTLDELIIIRAIQGIGTGMFPLAFAVINDFVDKDKLPLAQGIMGATLTIGAGLGLVLGTLITQSYRWQWSYYSTIPAAFVLVILTYAFLKDKIYPGNLALKQKGKVDYIGASALGISLFSIIFYISEGGIVGYTKLYMLFTLAISFISLIYFVRYEMNFTNPFINIKLLKTRNVLLSNIVGLFVMALMYILFFTVPTFLQDPSPSGLGKTIFESGIIELPLALLNIIFAPIAATVIKRKSAEESILIGFGIALVSFILLIDYRYTVTGIIIGSAVFGSSMSFMLVGVINKLLNSVPKENAGEASGVNDVFRNIGMAIAPAIGGVIETIYFISVKVAPTVIRHFPSATAFNYIYYIGLVFSIIGIILTLFMKPNKEVD</sequence>
<feature type="transmembrane region" description="Helical" evidence="6">
    <location>
        <begin position="350"/>
        <end position="367"/>
    </location>
</feature>
<keyword evidence="3 6" id="KW-0812">Transmembrane</keyword>
<feature type="transmembrane region" description="Helical" evidence="6">
    <location>
        <begin position="113"/>
        <end position="133"/>
    </location>
</feature>
<dbReference type="InterPro" id="IPR036259">
    <property type="entry name" value="MFS_trans_sf"/>
</dbReference>
<dbReference type="GO" id="GO:0022857">
    <property type="term" value="F:transmembrane transporter activity"/>
    <property type="evidence" value="ECO:0007669"/>
    <property type="project" value="InterPro"/>
</dbReference>
<dbReference type="InterPro" id="IPR011701">
    <property type="entry name" value="MFS"/>
</dbReference>
<protein>
    <submittedName>
        <fullName evidence="8">DHA2 family major facilitator superfamily permease</fullName>
    </submittedName>
</protein>
<dbReference type="RefSeq" id="WP_088819882.1">
    <property type="nucleotide sequence ID" value="NZ_CP019964.1"/>
</dbReference>
<comment type="subcellular location">
    <subcellularLocation>
        <location evidence="1">Membrane</location>
        <topology evidence="1">Multi-pass membrane protein</topology>
    </subcellularLocation>
</comment>
<feature type="transmembrane region" description="Helical" evidence="6">
    <location>
        <begin position="373"/>
        <end position="395"/>
    </location>
</feature>
<evidence type="ECO:0000256" key="6">
    <source>
        <dbReference type="SAM" id="Phobius"/>
    </source>
</evidence>
<evidence type="ECO:0000256" key="2">
    <source>
        <dbReference type="ARBA" id="ARBA00022448"/>
    </source>
</evidence>
<evidence type="ECO:0000256" key="1">
    <source>
        <dbReference type="ARBA" id="ARBA00004141"/>
    </source>
</evidence>
<evidence type="ECO:0000256" key="5">
    <source>
        <dbReference type="ARBA" id="ARBA00023136"/>
    </source>
</evidence>
<feature type="transmembrane region" description="Helical" evidence="6">
    <location>
        <begin position="239"/>
        <end position="260"/>
    </location>
</feature>
<dbReference type="AlphaFoldDB" id="A0A218NML2"/>
<feature type="transmembrane region" description="Helical" evidence="6">
    <location>
        <begin position="58"/>
        <end position="77"/>
    </location>
</feature>
<organism evidence="8 9">
    <name type="scientific">Candidatus Mancarchaeum acidiphilum</name>
    <dbReference type="NCBI Taxonomy" id="1920749"/>
    <lineage>
        <taxon>Archaea</taxon>
        <taxon>Candidatus Micrarchaeota</taxon>
        <taxon>Candidatus Mancarchaeum</taxon>
    </lineage>
</organism>
<keyword evidence="9" id="KW-1185">Reference proteome</keyword>
<feature type="domain" description="Major facilitator superfamily (MFS) profile" evidence="7">
    <location>
        <begin position="23"/>
        <end position="482"/>
    </location>
</feature>
<dbReference type="SUPFAM" id="SSF103473">
    <property type="entry name" value="MFS general substrate transporter"/>
    <property type="match status" value="1"/>
</dbReference>
<feature type="transmembrane region" description="Helical" evidence="6">
    <location>
        <begin position="416"/>
        <end position="438"/>
    </location>
</feature>
<name>A0A218NML2_9ARCH</name>
<feature type="transmembrane region" description="Helical" evidence="6">
    <location>
        <begin position="215"/>
        <end position="233"/>
    </location>
</feature>
<dbReference type="OrthoDB" id="117970at2157"/>
<dbReference type="PROSITE" id="PS50850">
    <property type="entry name" value="MFS"/>
    <property type="match status" value="1"/>
</dbReference>
<dbReference type="Gene3D" id="1.20.1250.20">
    <property type="entry name" value="MFS general substrate transporter like domains"/>
    <property type="match status" value="2"/>
</dbReference>
<feature type="transmembrane region" description="Helical" evidence="6">
    <location>
        <begin position="458"/>
        <end position="477"/>
    </location>
</feature>
<keyword evidence="2" id="KW-0813">Transport</keyword>
<evidence type="ECO:0000256" key="3">
    <source>
        <dbReference type="ARBA" id="ARBA00022692"/>
    </source>
</evidence>
<dbReference type="EMBL" id="CP019964">
    <property type="protein sequence ID" value="ASI13719.1"/>
    <property type="molecule type" value="Genomic_DNA"/>
</dbReference>
<accession>A0A218NML2</accession>
<keyword evidence="5 6" id="KW-0472">Membrane</keyword>
<feature type="transmembrane region" description="Helical" evidence="6">
    <location>
        <begin position="89"/>
        <end position="107"/>
    </location>
</feature>
<dbReference type="KEGG" id="marh:Mia14_0397"/>